<name>A0A0B1ZSI9_9SPHN</name>
<dbReference type="Gene3D" id="2.60.120.10">
    <property type="entry name" value="Jelly Rolls"/>
    <property type="match status" value="1"/>
</dbReference>
<dbReference type="InterPro" id="IPR014710">
    <property type="entry name" value="RmlC-like_jellyroll"/>
</dbReference>
<comment type="caution">
    <text evidence="1">The sequence shown here is derived from an EMBL/GenBank/DDBJ whole genome shotgun (WGS) entry which is preliminary data.</text>
</comment>
<protein>
    <submittedName>
        <fullName evidence="1">Cupin</fullName>
    </submittedName>
</protein>
<dbReference type="InterPro" id="IPR011051">
    <property type="entry name" value="RmlC_Cupin_sf"/>
</dbReference>
<dbReference type="EMBL" id="JTDI01000002">
    <property type="protein sequence ID" value="KHK92409.1"/>
    <property type="molecule type" value="Genomic_DNA"/>
</dbReference>
<sequence length="133" mass="14300">MTSIVHDLRTHPVHLGLGARAGVQPPFNGMDWYEDYARRVAADGAEGRLVSLHDFTCDWDSWEMHPAGDEVVLCLSGEMTLIQELPDGAMHSESIGAGQYLINPAGVWHTANIAQAASAIFITAGAGTQGRSR</sequence>
<proteinExistence type="predicted"/>
<keyword evidence="2" id="KW-1185">Reference proteome</keyword>
<evidence type="ECO:0000313" key="1">
    <source>
        <dbReference type="EMBL" id="KHK92409.1"/>
    </source>
</evidence>
<organism evidence="1 2">
    <name type="scientific">Novosphingobium malaysiense</name>
    <dbReference type="NCBI Taxonomy" id="1348853"/>
    <lineage>
        <taxon>Bacteria</taxon>
        <taxon>Pseudomonadati</taxon>
        <taxon>Pseudomonadota</taxon>
        <taxon>Alphaproteobacteria</taxon>
        <taxon>Sphingomonadales</taxon>
        <taxon>Sphingomonadaceae</taxon>
        <taxon>Novosphingobium</taxon>
    </lineage>
</organism>
<dbReference type="AlphaFoldDB" id="A0A0B1ZSI9"/>
<dbReference type="SUPFAM" id="SSF51182">
    <property type="entry name" value="RmlC-like cupins"/>
    <property type="match status" value="1"/>
</dbReference>
<accession>A0A0B1ZSI9</accession>
<gene>
    <name evidence="1" type="ORF">LK12_06270</name>
</gene>
<dbReference type="RefSeq" id="WP_039280774.1">
    <property type="nucleotide sequence ID" value="NZ_JTDI01000002.1"/>
</dbReference>
<dbReference type="Proteomes" id="UP000031057">
    <property type="component" value="Unassembled WGS sequence"/>
</dbReference>
<evidence type="ECO:0000313" key="2">
    <source>
        <dbReference type="Proteomes" id="UP000031057"/>
    </source>
</evidence>
<dbReference type="OrthoDB" id="512358at2"/>
<reference evidence="1 2" key="1">
    <citation type="submission" date="2014-10" db="EMBL/GenBank/DDBJ databases">
        <title>Genome sequence of Novosphingobium malaysiense MUSC 273(T).</title>
        <authorList>
            <person name="Lee L.-H."/>
        </authorList>
    </citation>
    <scope>NUCLEOTIDE SEQUENCE [LARGE SCALE GENOMIC DNA]</scope>
    <source>
        <strain evidence="1 2">MUSC 273</strain>
    </source>
</reference>
<dbReference type="STRING" id="1348853.LK12_06270"/>